<keyword evidence="2" id="KW-1185">Reference proteome</keyword>
<protein>
    <recommendedName>
        <fullName evidence="3">AAA+ ATPase domain-containing protein</fullName>
    </recommendedName>
</protein>
<dbReference type="InterPro" id="IPR027417">
    <property type="entry name" value="P-loop_NTPase"/>
</dbReference>
<evidence type="ECO:0000313" key="2">
    <source>
        <dbReference type="Proteomes" id="UP001596058"/>
    </source>
</evidence>
<gene>
    <name evidence="1" type="ORF">ACFPZ3_60025</name>
</gene>
<proteinExistence type="predicted"/>
<evidence type="ECO:0000313" key="1">
    <source>
        <dbReference type="EMBL" id="MFC5834003.1"/>
    </source>
</evidence>
<dbReference type="EMBL" id="JBHSPA010000106">
    <property type="protein sequence ID" value="MFC5834003.1"/>
    <property type="molecule type" value="Genomic_DNA"/>
</dbReference>
<name>A0ABW1DAY4_9ACTN</name>
<dbReference type="RefSeq" id="WP_379523421.1">
    <property type="nucleotide sequence ID" value="NZ_JBHSPA010000106.1"/>
</dbReference>
<dbReference type="Proteomes" id="UP001596058">
    <property type="component" value="Unassembled WGS sequence"/>
</dbReference>
<accession>A0ABW1DAY4</accession>
<organism evidence="1 2">
    <name type="scientific">Nonomuraea insulae</name>
    <dbReference type="NCBI Taxonomy" id="1616787"/>
    <lineage>
        <taxon>Bacteria</taxon>
        <taxon>Bacillati</taxon>
        <taxon>Actinomycetota</taxon>
        <taxon>Actinomycetes</taxon>
        <taxon>Streptosporangiales</taxon>
        <taxon>Streptosporangiaceae</taxon>
        <taxon>Nonomuraea</taxon>
    </lineage>
</organism>
<dbReference type="SUPFAM" id="SSF52540">
    <property type="entry name" value="P-loop containing nucleoside triphosphate hydrolases"/>
    <property type="match status" value="2"/>
</dbReference>
<sequence>MTDSQPPDGPEVAVTYTLRLGDDADPTGITVVTPAFDSAYRFVTAYLATGGGELGESGRALAVIGDLGSGKTHLAMSLLDRISKSREDTIVLKLDTPHSEFGYLFRNILLEQFGRERLHDLVIDYYAQVTAERIDEEQAGPELAGEIRSGLREGTLDPRKVVEHFHLTKRVLQEELRRMLRHLTEHSLWATALALMVMDELTEAVWEWLGGAPPSEELRERGVNRQLVTSADAYHTLSVLVYLGGRIRRRMVLVIDEFEKLLGGEGQVRENAVNSLEELVKVFIDSQGLLVYCGPTDSLPLVSQGTLQRTRVITPSPFDREATIDLIRKRGVEVTRPVAECLVEMTDGNPREILSLFRRAQALVESSRRPVTTATIREAVRQRHEFPAQQVSTTVRRILEDSGLDFRADVVLAADTDPIDFWVRYADGRAAVAVLITRSLLNAGDDTHFERRVAAVKASQMPCELIAVVNGHLTTPMRTGVSNLIGRQPLLFDVQEFGKRLRATLETAIDRLAASAEDNVLEGLRQRMDRLGRQQSATQNMIDQLHESVAGLRAASVARPGAGADLPPLPPAVDEQFQRAGAVTETTGELDRLLHDVFDNPSGNEASLRARRRLASRDLMEAAGAAVVQRLLVQAFKERVALFLEEVSPGRLGPEQEEELQAICRTFEVTVQALPSVPLSEVALVRVLEPGARSPRPDERARVLDELGRRVLKGVVSSARL</sequence>
<reference evidence="2" key="1">
    <citation type="journal article" date="2019" name="Int. J. Syst. Evol. Microbiol.">
        <title>The Global Catalogue of Microorganisms (GCM) 10K type strain sequencing project: providing services to taxonomists for standard genome sequencing and annotation.</title>
        <authorList>
            <consortium name="The Broad Institute Genomics Platform"/>
            <consortium name="The Broad Institute Genome Sequencing Center for Infectious Disease"/>
            <person name="Wu L."/>
            <person name="Ma J."/>
        </authorList>
    </citation>
    <scope>NUCLEOTIDE SEQUENCE [LARGE SCALE GENOMIC DNA]</scope>
    <source>
        <strain evidence="2">CCUG 53903</strain>
    </source>
</reference>
<comment type="caution">
    <text evidence="1">The sequence shown here is derived from an EMBL/GenBank/DDBJ whole genome shotgun (WGS) entry which is preliminary data.</text>
</comment>
<evidence type="ECO:0008006" key="3">
    <source>
        <dbReference type="Google" id="ProtNLM"/>
    </source>
</evidence>